<reference evidence="10" key="1">
    <citation type="journal article" date="2018" name="Mol. Phylogenet. Evol.">
        <title>Mitochondrial phylogenomics of the Hymenoptera.</title>
        <authorList>
            <person name="Tang P."/>
            <person name="Zhu J.C."/>
            <person name="Zheng B.Y."/>
            <person name="Wei S.J."/>
            <person name="Sharkey M."/>
            <person name="Chen X.X."/>
            <person name="Vogler A.P."/>
        </authorList>
    </citation>
    <scope>NUCLEOTIDE SEQUENCE</scope>
</reference>
<evidence type="ECO:0000256" key="7">
    <source>
        <dbReference type="ARBA" id="ARBA00023136"/>
    </source>
</evidence>
<keyword evidence="6 9" id="KW-1133">Transmembrane helix</keyword>
<evidence type="ECO:0000256" key="6">
    <source>
        <dbReference type="ARBA" id="ARBA00022989"/>
    </source>
</evidence>
<evidence type="ECO:0000313" key="10">
    <source>
        <dbReference type="EMBL" id="AZL93502.1"/>
    </source>
</evidence>
<feature type="transmembrane region" description="Helical" evidence="9">
    <location>
        <begin position="6"/>
        <end position="25"/>
    </location>
</feature>
<keyword evidence="9" id="KW-0830">Ubiquinone</keyword>
<dbReference type="EMBL" id="MG923515">
    <property type="protein sequence ID" value="AZL93502.1"/>
    <property type="molecule type" value="Genomic_DNA"/>
</dbReference>
<keyword evidence="9" id="KW-0249">Electron transport</keyword>
<evidence type="ECO:0000256" key="2">
    <source>
        <dbReference type="ARBA" id="ARBA00008472"/>
    </source>
</evidence>
<evidence type="ECO:0000256" key="4">
    <source>
        <dbReference type="ARBA" id="ARBA00022448"/>
    </source>
</evidence>
<feature type="transmembrane region" description="Helical" evidence="9">
    <location>
        <begin position="84"/>
        <end position="106"/>
    </location>
</feature>
<dbReference type="GO" id="GO:0030964">
    <property type="term" value="C:NADH dehydrogenase complex"/>
    <property type="evidence" value="ECO:0007669"/>
    <property type="project" value="TreeGrafter"/>
</dbReference>
<keyword evidence="9" id="KW-0520">NAD</keyword>
<name>A0A3S8V1H8_9HYME</name>
<keyword evidence="9" id="KW-1278">Translocase</keyword>
<keyword evidence="5 9" id="KW-0812">Transmembrane</keyword>
<sequence>MFNLIFILILVFIICLFLILFNLFLMKKMYVNREKSSPYECGFDPYSFGHMPFSIQFYLISIIFLIFDIEIALLLSLIPSIYSINLYYLMIYGLMFIIILIFGVLIELNQGSLNWIY</sequence>
<dbReference type="Pfam" id="PF00507">
    <property type="entry name" value="Oxidored_q4"/>
    <property type="match status" value="1"/>
</dbReference>
<dbReference type="GO" id="GO:0031966">
    <property type="term" value="C:mitochondrial membrane"/>
    <property type="evidence" value="ECO:0007669"/>
    <property type="project" value="UniProtKB-SubCell"/>
</dbReference>
<dbReference type="Gene3D" id="1.20.58.1610">
    <property type="entry name" value="NADH:ubiquinone/plastoquinone oxidoreductase, chain 3"/>
    <property type="match status" value="1"/>
</dbReference>
<protein>
    <recommendedName>
        <fullName evidence="3 9">NADH-ubiquinone oxidoreductase chain 3</fullName>
        <ecNumber evidence="9">7.1.1.2</ecNumber>
    </recommendedName>
</protein>
<comment type="subcellular location">
    <subcellularLocation>
        <location evidence="1">Membrane</location>
    </subcellularLocation>
    <subcellularLocation>
        <location evidence="9">Mitochondrion membrane</location>
        <topology evidence="9">Multi-pass membrane protein</topology>
    </subcellularLocation>
</comment>
<evidence type="ECO:0000256" key="3">
    <source>
        <dbReference type="ARBA" id="ARBA00021007"/>
    </source>
</evidence>
<dbReference type="EC" id="7.1.1.2" evidence="9"/>
<gene>
    <name evidence="10" type="primary">nad3</name>
</gene>
<accession>A0A3S8V1H8</accession>
<keyword evidence="9 10" id="KW-0496">Mitochondrion</keyword>
<comment type="similarity">
    <text evidence="2 9">Belongs to the complex I subunit 3 family.</text>
</comment>
<keyword evidence="7 9" id="KW-0472">Membrane</keyword>
<dbReference type="GO" id="GO:0008137">
    <property type="term" value="F:NADH dehydrogenase (ubiquinone) activity"/>
    <property type="evidence" value="ECO:0007669"/>
    <property type="project" value="UniProtKB-UniRule"/>
</dbReference>
<dbReference type="PANTHER" id="PTHR11058:SF9">
    <property type="entry name" value="NADH-UBIQUINONE OXIDOREDUCTASE CHAIN 3"/>
    <property type="match status" value="1"/>
</dbReference>
<evidence type="ECO:0000256" key="9">
    <source>
        <dbReference type="RuleBase" id="RU003640"/>
    </source>
</evidence>
<proteinExistence type="inferred from homology"/>
<dbReference type="PANTHER" id="PTHR11058">
    <property type="entry name" value="NADH-UBIQUINONE OXIDOREDUCTASE CHAIN 3"/>
    <property type="match status" value="1"/>
</dbReference>
<keyword evidence="4 9" id="KW-0813">Transport</keyword>
<geneLocation type="mitochondrion" evidence="10"/>
<dbReference type="AlphaFoldDB" id="A0A3S8V1H8"/>
<comment type="function">
    <text evidence="9">Core subunit of the mitochondrial membrane respiratory chain NADH dehydrogenase (Complex I) which catalyzes electron transfer from NADH through the respiratory chain, using ubiquinone as an electron acceptor. Essential for the catalytic activity of complex I.</text>
</comment>
<evidence type="ECO:0000256" key="8">
    <source>
        <dbReference type="ARBA" id="ARBA00049551"/>
    </source>
</evidence>
<comment type="catalytic activity">
    <reaction evidence="8 9">
        <text>a ubiquinone + NADH + 5 H(+)(in) = a ubiquinol + NAD(+) + 4 H(+)(out)</text>
        <dbReference type="Rhea" id="RHEA:29091"/>
        <dbReference type="Rhea" id="RHEA-COMP:9565"/>
        <dbReference type="Rhea" id="RHEA-COMP:9566"/>
        <dbReference type="ChEBI" id="CHEBI:15378"/>
        <dbReference type="ChEBI" id="CHEBI:16389"/>
        <dbReference type="ChEBI" id="CHEBI:17976"/>
        <dbReference type="ChEBI" id="CHEBI:57540"/>
        <dbReference type="ChEBI" id="CHEBI:57945"/>
        <dbReference type="EC" id="7.1.1.2"/>
    </reaction>
</comment>
<evidence type="ECO:0000256" key="5">
    <source>
        <dbReference type="ARBA" id="ARBA00022692"/>
    </source>
</evidence>
<feature type="transmembrane region" description="Helical" evidence="9">
    <location>
        <begin position="57"/>
        <end position="78"/>
    </location>
</feature>
<dbReference type="InterPro" id="IPR000440">
    <property type="entry name" value="NADH_UbQ/plastoQ_OxRdtase_su3"/>
</dbReference>
<evidence type="ECO:0000256" key="1">
    <source>
        <dbReference type="ARBA" id="ARBA00004370"/>
    </source>
</evidence>
<dbReference type="InterPro" id="IPR038430">
    <property type="entry name" value="NDAH_ubi_oxred_su3_sf"/>
</dbReference>
<organism evidence="10">
    <name type="scientific">Taeniogonalos tricolor</name>
    <dbReference type="NCBI Taxonomy" id="2491144"/>
    <lineage>
        <taxon>Eukaryota</taxon>
        <taxon>Metazoa</taxon>
        <taxon>Ecdysozoa</taxon>
        <taxon>Arthropoda</taxon>
        <taxon>Hexapoda</taxon>
        <taxon>Insecta</taxon>
        <taxon>Pterygota</taxon>
        <taxon>Neoptera</taxon>
        <taxon>Endopterygota</taxon>
        <taxon>Hymenoptera</taxon>
        <taxon>Apocrita</taxon>
        <taxon>Trigonaloidea</taxon>
        <taxon>Trigonalidae</taxon>
        <taxon>Taeniogonalos</taxon>
    </lineage>
</organism>
<keyword evidence="9" id="KW-0679">Respiratory chain</keyword>